<dbReference type="Proteomes" id="UP001219518">
    <property type="component" value="Unassembled WGS sequence"/>
</dbReference>
<feature type="domain" description="Chitin-binding type-2" evidence="2">
    <location>
        <begin position="201"/>
        <end position="260"/>
    </location>
</feature>
<proteinExistence type="predicted"/>
<sequence length="260" mass="27706">MSSKTRHHVALAALAALVLGAGAAAGADVCNGQVGQVCTSCDRLAVCARLDGVHVVPYVNMACPSYAPFCSRGRCTRSMDPDNPCDIKPKRSPSYSCLSGFEGYLPDPSSCSKYYYCSAGGVAWEYECRVGLNTVYDHARARCVPRGQAACQTCGREPWMVYAADNRIAFSCPRSGLPGVSKCPPNHRVDLKAGVDPPPCARFCSREGRQAASDDPASTQYYECLAGPDGKLDAPVLKACPEGTVFSASRERCVTNHSSE</sequence>
<dbReference type="InterPro" id="IPR036508">
    <property type="entry name" value="Chitin-bd_dom_sf"/>
</dbReference>
<name>A0AAE1HRL8_9NEOP</name>
<dbReference type="SUPFAM" id="SSF57625">
    <property type="entry name" value="Invertebrate chitin-binding proteins"/>
    <property type="match status" value="2"/>
</dbReference>
<accession>A0AAE1HRL8</accession>
<dbReference type="GO" id="GO:0008061">
    <property type="term" value="F:chitin binding"/>
    <property type="evidence" value="ECO:0007669"/>
    <property type="project" value="InterPro"/>
</dbReference>
<dbReference type="PROSITE" id="PS50940">
    <property type="entry name" value="CHIT_BIND_II"/>
    <property type="match status" value="2"/>
</dbReference>
<feature type="domain" description="Chitin-binding type-2" evidence="2">
    <location>
        <begin position="94"/>
        <end position="153"/>
    </location>
</feature>
<dbReference type="GO" id="GO:0005576">
    <property type="term" value="C:extracellular region"/>
    <property type="evidence" value="ECO:0007669"/>
    <property type="project" value="InterPro"/>
</dbReference>
<reference evidence="3" key="2">
    <citation type="journal article" date="2023" name="BMC Genomics">
        <title>Pest status, molecular evolution, and epigenetic factors derived from the genome assembly of Frankliniella fusca, a thysanopteran phytovirus vector.</title>
        <authorList>
            <person name="Catto M.A."/>
            <person name="Labadie P.E."/>
            <person name="Jacobson A.L."/>
            <person name="Kennedy G.G."/>
            <person name="Srinivasan R."/>
            <person name="Hunt B.G."/>
        </authorList>
    </citation>
    <scope>NUCLEOTIDE SEQUENCE</scope>
    <source>
        <strain evidence="3">PL_HMW_Pooled</strain>
    </source>
</reference>
<feature type="signal peptide" evidence="1">
    <location>
        <begin position="1"/>
        <end position="26"/>
    </location>
</feature>
<evidence type="ECO:0000256" key="1">
    <source>
        <dbReference type="SAM" id="SignalP"/>
    </source>
</evidence>
<dbReference type="Gene3D" id="2.170.140.10">
    <property type="entry name" value="Chitin binding domain"/>
    <property type="match status" value="2"/>
</dbReference>
<evidence type="ECO:0000259" key="2">
    <source>
        <dbReference type="PROSITE" id="PS50940"/>
    </source>
</evidence>
<keyword evidence="4" id="KW-1185">Reference proteome</keyword>
<organism evidence="3 4">
    <name type="scientific">Frankliniella fusca</name>
    <dbReference type="NCBI Taxonomy" id="407009"/>
    <lineage>
        <taxon>Eukaryota</taxon>
        <taxon>Metazoa</taxon>
        <taxon>Ecdysozoa</taxon>
        <taxon>Arthropoda</taxon>
        <taxon>Hexapoda</taxon>
        <taxon>Insecta</taxon>
        <taxon>Pterygota</taxon>
        <taxon>Neoptera</taxon>
        <taxon>Paraneoptera</taxon>
        <taxon>Thysanoptera</taxon>
        <taxon>Terebrantia</taxon>
        <taxon>Thripoidea</taxon>
        <taxon>Thripidae</taxon>
        <taxon>Frankliniella</taxon>
    </lineage>
</organism>
<comment type="caution">
    <text evidence="3">The sequence shown here is derived from an EMBL/GenBank/DDBJ whole genome shotgun (WGS) entry which is preliminary data.</text>
</comment>
<dbReference type="AlphaFoldDB" id="A0AAE1HRL8"/>
<gene>
    <name evidence="3" type="ORF">KUF71_013677</name>
</gene>
<reference evidence="3" key="1">
    <citation type="submission" date="2021-07" db="EMBL/GenBank/DDBJ databases">
        <authorList>
            <person name="Catto M.A."/>
            <person name="Jacobson A."/>
            <person name="Kennedy G."/>
            <person name="Labadie P."/>
            <person name="Hunt B.G."/>
            <person name="Srinivasan R."/>
        </authorList>
    </citation>
    <scope>NUCLEOTIDE SEQUENCE</scope>
    <source>
        <strain evidence="3">PL_HMW_Pooled</strain>
        <tissue evidence="3">Head</tissue>
    </source>
</reference>
<protein>
    <submittedName>
        <fullName evidence="3">Fructose-1,6-bisphosphatase class 3</fullName>
    </submittedName>
</protein>
<evidence type="ECO:0000313" key="4">
    <source>
        <dbReference type="Proteomes" id="UP001219518"/>
    </source>
</evidence>
<evidence type="ECO:0000313" key="3">
    <source>
        <dbReference type="EMBL" id="KAK3925470.1"/>
    </source>
</evidence>
<keyword evidence="1" id="KW-0732">Signal</keyword>
<dbReference type="Pfam" id="PF01607">
    <property type="entry name" value="CBM_14"/>
    <property type="match status" value="2"/>
</dbReference>
<dbReference type="InterPro" id="IPR002557">
    <property type="entry name" value="Chitin-bd_dom"/>
</dbReference>
<dbReference type="SMART" id="SM00494">
    <property type="entry name" value="ChtBD2"/>
    <property type="match status" value="2"/>
</dbReference>
<feature type="chain" id="PRO_5042153602" evidence="1">
    <location>
        <begin position="27"/>
        <end position="260"/>
    </location>
</feature>
<dbReference type="EMBL" id="JAHWGI010001227">
    <property type="protein sequence ID" value="KAK3925470.1"/>
    <property type="molecule type" value="Genomic_DNA"/>
</dbReference>